<gene>
    <name evidence="4" type="ORF">ABW22_14360</name>
</gene>
<dbReference type="OrthoDB" id="495728at2"/>
<dbReference type="Gene3D" id="1.10.510.40">
    <property type="match status" value="1"/>
</dbReference>
<feature type="domain" description="Aerobactin siderophore biosynthesis IucA/IucC N-terminal" evidence="2">
    <location>
        <begin position="168"/>
        <end position="400"/>
    </location>
</feature>
<name>A0A106BJ08_THIDE</name>
<evidence type="ECO:0000259" key="2">
    <source>
        <dbReference type="Pfam" id="PF04183"/>
    </source>
</evidence>
<dbReference type="EMBL" id="LDUG01000048">
    <property type="protein sequence ID" value="KVW93315.1"/>
    <property type="molecule type" value="Genomic_DNA"/>
</dbReference>
<dbReference type="GO" id="GO:0016881">
    <property type="term" value="F:acid-amino acid ligase activity"/>
    <property type="evidence" value="ECO:0007669"/>
    <property type="project" value="UniProtKB-ARBA"/>
</dbReference>
<keyword evidence="5" id="KW-1185">Reference proteome</keyword>
<comment type="caution">
    <text evidence="4">The sequence shown here is derived from an EMBL/GenBank/DDBJ whole genome shotgun (WGS) entry which is preliminary data.</text>
</comment>
<reference evidence="4 5" key="1">
    <citation type="journal article" date="2015" name="Appl. Environ. Microbiol.">
        <title>Aerobic and Anaerobic Thiosulfate Oxidation by a Cold-Adapted, Subglacial Chemoautotroph.</title>
        <authorList>
            <person name="Harrold Z.R."/>
            <person name="Skidmore M.L."/>
            <person name="Hamilton T.L."/>
            <person name="Desch L."/>
            <person name="Amada K."/>
            <person name="van Gelder W."/>
            <person name="Glover K."/>
            <person name="Roden E.E."/>
            <person name="Boyd E.S."/>
        </authorList>
    </citation>
    <scope>NUCLEOTIDE SEQUENCE [LARGE SCALE GENOMIC DNA]</scope>
    <source>
        <strain evidence="4 5">RG</strain>
    </source>
</reference>
<dbReference type="Gene3D" id="6.10.250.3370">
    <property type="match status" value="1"/>
</dbReference>
<dbReference type="InterPro" id="IPR043033">
    <property type="entry name" value="PvsD/AcsD-like_thumb_beta"/>
</dbReference>
<organism evidence="4 5">
    <name type="scientific">Thiobacillus denitrificans</name>
    <dbReference type="NCBI Taxonomy" id="36861"/>
    <lineage>
        <taxon>Bacteria</taxon>
        <taxon>Pseudomonadati</taxon>
        <taxon>Pseudomonadota</taxon>
        <taxon>Betaproteobacteria</taxon>
        <taxon>Nitrosomonadales</taxon>
        <taxon>Thiobacillaceae</taxon>
        <taxon>Thiobacillus</taxon>
    </lineage>
</organism>
<dbReference type="InterPro" id="IPR007310">
    <property type="entry name" value="Aerobactin_biosyn_IucA/IucC_N"/>
</dbReference>
<dbReference type="AlphaFoldDB" id="A0A106BJ08"/>
<evidence type="ECO:0000256" key="1">
    <source>
        <dbReference type="ARBA" id="ARBA00007832"/>
    </source>
</evidence>
<dbReference type="Gene3D" id="2.30.30.1240">
    <property type="entry name" value="AscD, thumb domain, four stranded beta-sheet"/>
    <property type="match status" value="1"/>
</dbReference>
<proteinExistence type="inferred from homology"/>
<accession>A0A106BJ08</accession>
<comment type="similarity">
    <text evidence="1">Belongs to the IucA/IucC family.</text>
</comment>
<dbReference type="Pfam" id="PF04183">
    <property type="entry name" value="IucA_IucC"/>
    <property type="match status" value="1"/>
</dbReference>
<dbReference type="STRING" id="1123392.GCA_000376425_01677"/>
<dbReference type="RefSeq" id="WP_059758198.1">
    <property type="nucleotide sequence ID" value="NZ_LDUG01000048.1"/>
</dbReference>
<feature type="domain" description="Aerobactin siderophore biosynthesis IucA/IucC-like C-terminal" evidence="3">
    <location>
        <begin position="430"/>
        <end position="591"/>
    </location>
</feature>
<dbReference type="InterPro" id="IPR043032">
    <property type="entry name" value="PvsD/AcsD-like_thumb_helix"/>
</dbReference>
<dbReference type="GO" id="GO:0019290">
    <property type="term" value="P:siderophore biosynthetic process"/>
    <property type="evidence" value="ECO:0007669"/>
    <property type="project" value="InterPro"/>
</dbReference>
<protein>
    <submittedName>
        <fullName evidence="4">Iron transporter</fullName>
    </submittedName>
</protein>
<evidence type="ECO:0000313" key="5">
    <source>
        <dbReference type="Proteomes" id="UP000064243"/>
    </source>
</evidence>
<dbReference type="InterPro" id="IPR022770">
    <property type="entry name" value="IucA/IucC-like_C"/>
</dbReference>
<dbReference type="Pfam" id="PF06276">
    <property type="entry name" value="FhuF"/>
    <property type="match status" value="1"/>
</dbReference>
<evidence type="ECO:0000259" key="3">
    <source>
        <dbReference type="Pfam" id="PF06276"/>
    </source>
</evidence>
<dbReference type="Proteomes" id="UP000064243">
    <property type="component" value="Unassembled WGS sequence"/>
</dbReference>
<evidence type="ECO:0000313" key="4">
    <source>
        <dbReference type="EMBL" id="KVW93315.1"/>
    </source>
</evidence>
<sequence length="613" mass="68455">MHIHNLAGATDSESLALQEAGRRSMETLLNCYCREVAGPEGQLSVGPLFGQNDSPASVRLALQRSGGRIMHIRLPLTDERLLTVVDGASATGNYRYQSPFYCKSTGKPWGLLDWQALAGLLLRELSLKYELPANGELMQQIHDSVAVTSAVLSASRPGRFSREPLQAFIESEQSLVFGHPFHPAPKSRQGISHEEMQRYSPEMGTRFALHFFAVRREYVLQQSVLAEPCDRIVAAQAPAGLAADEAFSLIPTHPWQARHLLGHPSVAAAIRGGRIRDLGQHGEHYYPTSSIRTLFHPQNPYFYKCSLNVRITNCVRKNAVYELEGALQVTRIMRSLMPQLQQQFPSLRVMEEPGFISVDLKTGEMQADKEVTEGFGMILRRGFDDVLLPGVTPLLAGALFGNHIYGEARIRELLAAMGQHGGLPLEETAEQWFSHYVAELMYPVLYCYFAHGVIFEPHLQNVVIGVADGGPRQVFLRDFEGVKLVQERYSEKQLEAVSPRAREALWYSNEQGWKRIAYCLFVNNFCEAISQIGAGKPALQNRLWAVVRHHLHAYQSHYGDDVSARRINALLSGEPFPGKANLINRFFKRPDRASGYLPVNNPLGALGEDGTWS</sequence>
<dbReference type="InterPro" id="IPR037455">
    <property type="entry name" value="LucA/IucC-like"/>
</dbReference>
<dbReference type="PATRIC" id="fig|36861.3.peg.2692"/>
<dbReference type="Gene3D" id="1.10.150.640">
    <property type="entry name" value="AcsD, thumb domain, helical bundle"/>
    <property type="match status" value="1"/>
</dbReference>
<dbReference type="PANTHER" id="PTHR34384">
    <property type="entry name" value="L-2,3-DIAMINOPROPANOATE--CITRATE LIGASE"/>
    <property type="match status" value="1"/>
</dbReference>
<dbReference type="PANTHER" id="PTHR34384:SF5">
    <property type="entry name" value="L-2,3-DIAMINOPROPANOATE--CITRATE LIGASE"/>
    <property type="match status" value="1"/>
</dbReference>